<comment type="caution">
    <text evidence="1">The sequence shown here is derived from an EMBL/GenBank/DDBJ whole genome shotgun (WGS) entry which is preliminary data.</text>
</comment>
<keyword evidence="2" id="KW-1185">Reference proteome</keyword>
<gene>
    <name evidence="1" type="ORF">HAX54_047294</name>
</gene>
<reference evidence="1 2" key="1">
    <citation type="journal article" date="2021" name="BMC Genomics">
        <title>Datura genome reveals duplications of psychoactive alkaloid biosynthetic genes and high mutation rate following tissue culture.</title>
        <authorList>
            <person name="Rajewski A."/>
            <person name="Carter-House D."/>
            <person name="Stajich J."/>
            <person name="Litt A."/>
        </authorList>
    </citation>
    <scope>NUCLEOTIDE SEQUENCE [LARGE SCALE GENOMIC DNA]</scope>
    <source>
        <strain evidence="1">AR-01</strain>
    </source>
</reference>
<name>A0ABS8SSZ8_DATST</name>
<proteinExistence type="predicted"/>
<protein>
    <submittedName>
        <fullName evidence="1">Uncharacterized protein</fullName>
    </submittedName>
</protein>
<evidence type="ECO:0000313" key="2">
    <source>
        <dbReference type="Proteomes" id="UP000823775"/>
    </source>
</evidence>
<dbReference type="Proteomes" id="UP000823775">
    <property type="component" value="Unassembled WGS sequence"/>
</dbReference>
<sequence length="174" mass="19106">MMPTLIGPLRPHNLHLSGQQTRDYGGSRVLEIPLTRFGLLCQNNLELKVEALLPKATVAQGLMVVTSGTTSALVTRLLRGLSSPTVAAFSAIATRLLHAQDFPWDNNHAPSFPQYFHDADESSQVVVLFRAKVIDNPAYHYVKSAALPVIEGIRNSLLATSLRKYSRNRACEAN</sequence>
<dbReference type="EMBL" id="JACEIK010000761">
    <property type="protein sequence ID" value="MCD7461868.1"/>
    <property type="molecule type" value="Genomic_DNA"/>
</dbReference>
<accession>A0ABS8SSZ8</accession>
<organism evidence="1 2">
    <name type="scientific">Datura stramonium</name>
    <name type="common">Jimsonweed</name>
    <name type="synonym">Common thornapple</name>
    <dbReference type="NCBI Taxonomy" id="4076"/>
    <lineage>
        <taxon>Eukaryota</taxon>
        <taxon>Viridiplantae</taxon>
        <taxon>Streptophyta</taxon>
        <taxon>Embryophyta</taxon>
        <taxon>Tracheophyta</taxon>
        <taxon>Spermatophyta</taxon>
        <taxon>Magnoliopsida</taxon>
        <taxon>eudicotyledons</taxon>
        <taxon>Gunneridae</taxon>
        <taxon>Pentapetalae</taxon>
        <taxon>asterids</taxon>
        <taxon>lamiids</taxon>
        <taxon>Solanales</taxon>
        <taxon>Solanaceae</taxon>
        <taxon>Solanoideae</taxon>
        <taxon>Datureae</taxon>
        <taxon>Datura</taxon>
    </lineage>
</organism>
<evidence type="ECO:0000313" key="1">
    <source>
        <dbReference type="EMBL" id="MCD7461868.1"/>
    </source>
</evidence>